<evidence type="ECO:0000313" key="1">
    <source>
        <dbReference type="EMBL" id="CUX97445.1"/>
    </source>
</evidence>
<sequence>MMLFVLVAELYNLPPLVRPLCQLLLIPSWMLMLGDGVNYPLVSE</sequence>
<name>A0A143WUN0_9ENTR</name>
<accession>A0A143WUN0</accession>
<dbReference type="EMBL" id="LN999835">
    <property type="protein sequence ID" value="CUX97445.1"/>
    <property type="molecule type" value="Genomic_DNA"/>
</dbReference>
<dbReference type="KEGG" id="hed:TPER_HE00541"/>
<proteinExistence type="predicted"/>
<evidence type="ECO:0000313" key="2">
    <source>
        <dbReference type="Proteomes" id="UP000095477"/>
    </source>
</evidence>
<reference evidence="2" key="1">
    <citation type="submission" date="2016-01" db="EMBL/GenBank/DDBJ databases">
        <authorList>
            <person name="Husnik F."/>
        </authorList>
    </citation>
    <scope>NUCLEOTIDE SEQUENCE [LARGE SCALE GENOMIC DNA]</scope>
</reference>
<dbReference type="AlphaFoldDB" id="A0A143WUN0"/>
<gene>
    <name evidence="1" type="ORF">TPER_HE00541</name>
</gene>
<protein>
    <submittedName>
        <fullName evidence="1">Uncharacterized protein</fullName>
    </submittedName>
</protein>
<dbReference type="Proteomes" id="UP000095477">
    <property type="component" value="Chromosome I"/>
</dbReference>
<organism evidence="1 2">
    <name type="scientific">Candidatus Hoaglandella endobia</name>
    <dbReference type="NCBI Taxonomy" id="1778263"/>
    <lineage>
        <taxon>Bacteria</taxon>
        <taxon>Pseudomonadati</taxon>
        <taxon>Pseudomonadota</taxon>
        <taxon>Gammaproteobacteria</taxon>
        <taxon>Enterobacterales</taxon>
        <taxon>Enterobacteriaceae</taxon>
        <taxon>Candidatus Hoaglandella</taxon>
    </lineage>
</organism>
<keyword evidence="2" id="KW-1185">Reference proteome</keyword>